<dbReference type="PANTHER" id="PTHR40254:SF1">
    <property type="entry name" value="BLR0577 PROTEIN"/>
    <property type="match status" value="1"/>
</dbReference>
<evidence type="ECO:0000313" key="3">
    <source>
        <dbReference type="Proteomes" id="UP000324133"/>
    </source>
</evidence>
<sequence>MEQTSIAIVGGGLSGTLTAIHLLRAARTPTTVYLIEKEARKLHRGVAYSSSLPFQPLNVPAARMTLFPEVPDHFVDWLREHQTSYASQLPTPVTQEAFIPRCIFGDYVEDCLASAEAKACEGVKLVRVNQEVISLEQKSGGPSFVVSLTTGSWLMVQKVVLALGNLPPADIPISNRAFYGCSLYKASPWSPEILDELPLQAPLLLLGSSLTMVDLVGSLIKKGHQGKIYVVSRHGLLPQAHQVDTVPYPLAPVRLQNPLSPLKAMRLLRKEIRKAAQEGYSWHSVVDALRDSLSGIWQNFTLQEKKQFLRHVKPYWEIHRHRMPLASSLMLQQLQEKGQLVVKAASLVDLYSNGRVAQVKIRERHSAETHMLEVGMVINCTGPLCDYTKSQDPLIQHLQEQGMIQADELKMGITATKEGNILNAAGLPVENLFTIGPPMKGMLYESTALREIRQQAASLASLLLFGETMLAAAL</sequence>
<gene>
    <name evidence="2" type="ORF">FOA19_17395</name>
</gene>
<dbReference type="RefSeq" id="WP_149092137.1">
    <property type="nucleotide sequence ID" value="NZ_VKKY01000003.1"/>
</dbReference>
<evidence type="ECO:0000313" key="2">
    <source>
        <dbReference type="EMBL" id="KAA3436178.1"/>
    </source>
</evidence>
<comment type="caution">
    <text evidence="2">The sequence shown here is derived from an EMBL/GenBank/DDBJ whole genome shotgun (WGS) entry which is preliminary data.</text>
</comment>
<dbReference type="Proteomes" id="UP000324133">
    <property type="component" value="Unassembled WGS sequence"/>
</dbReference>
<dbReference type="Pfam" id="PF13454">
    <property type="entry name" value="NAD_binding_9"/>
    <property type="match status" value="1"/>
</dbReference>
<feature type="domain" description="FAD-dependent urate hydroxylase HpyO/Asp monooxygenase CreE-like FAD/NAD(P)-binding" evidence="1">
    <location>
        <begin position="7"/>
        <end position="165"/>
    </location>
</feature>
<proteinExistence type="predicted"/>
<evidence type="ECO:0000259" key="1">
    <source>
        <dbReference type="Pfam" id="PF13454"/>
    </source>
</evidence>
<name>A0A5B6T7K5_9BACT</name>
<dbReference type="SUPFAM" id="SSF51905">
    <property type="entry name" value="FAD/NAD(P)-binding domain"/>
    <property type="match status" value="1"/>
</dbReference>
<dbReference type="InterPro" id="IPR052189">
    <property type="entry name" value="L-asp_N-monooxygenase_NS-form"/>
</dbReference>
<dbReference type="AlphaFoldDB" id="A0A5B6T7K5"/>
<dbReference type="InterPro" id="IPR038732">
    <property type="entry name" value="HpyO/CreE_NAD-binding"/>
</dbReference>
<organism evidence="2 3">
    <name type="scientific">Rufibacter hautae</name>
    <dbReference type="NCBI Taxonomy" id="2595005"/>
    <lineage>
        <taxon>Bacteria</taxon>
        <taxon>Pseudomonadati</taxon>
        <taxon>Bacteroidota</taxon>
        <taxon>Cytophagia</taxon>
        <taxon>Cytophagales</taxon>
        <taxon>Hymenobacteraceae</taxon>
        <taxon>Rufibacter</taxon>
    </lineage>
</organism>
<keyword evidence="3" id="KW-1185">Reference proteome</keyword>
<dbReference type="PANTHER" id="PTHR40254">
    <property type="entry name" value="BLR0577 PROTEIN"/>
    <property type="match status" value="1"/>
</dbReference>
<accession>A0A5B6T7K5</accession>
<dbReference type="OrthoDB" id="6309046at2"/>
<dbReference type="InterPro" id="IPR036188">
    <property type="entry name" value="FAD/NAD-bd_sf"/>
</dbReference>
<dbReference type="Gene3D" id="3.50.50.60">
    <property type="entry name" value="FAD/NAD(P)-binding domain"/>
    <property type="match status" value="2"/>
</dbReference>
<dbReference type="EMBL" id="VKKY01000003">
    <property type="protein sequence ID" value="KAA3436178.1"/>
    <property type="molecule type" value="Genomic_DNA"/>
</dbReference>
<protein>
    <submittedName>
        <fullName evidence="2">Oxidoreductase</fullName>
    </submittedName>
</protein>
<reference evidence="2 3" key="1">
    <citation type="submission" date="2019-07" db="EMBL/GenBank/DDBJ databases">
        <title>Rufibacter sp. nov., isolated from lake sediment.</title>
        <authorList>
            <person name="Qu J.-H."/>
        </authorList>
    </citation>
    <scope>NUCLEOTIDE SEQUENCE [LARGE SCALE GENOMIC DNA]</scope>
    <source>
        <strain evidence="2 3">NBS58-1</strain>
    </source>
</reference>